<accession>A0AAN6XH35</accession>
<name>A0AAN6XH35_9PEZI</name>
<dbReference type="GO" id="GO:0004672">
    <property type="term" value="F:protein kinase activity"/>
    <property type="evidence" value="ECO:0007669"/>
    <property type="project" value="InterPro"/>
</dbReference>
<dbReference type="PANTHER" id="PTHR37542">
    <property type="entry name" value="HELO DOMAIN-CONTAINING PROTEIN-RELATED"/>
    <property type="match status" value="1"/>
</dbReference>
<gene>
    <name evidence="3" type="ORF">QBC40DRAFT_297790</name>
</gene>
<dbReference type="Proteomes" id="UP001303160">
    <property type="component" value="Unassembled WGS sequence"/>
</dbReference>
<dbReference type="EMBL" id="MU863935">
    <property type="protein sequence ID" value="KAK4199235.1"/>
    <property type="molecule type" value="Genomic_DNA"/>
</dbReference>
<dbReference type="InterPro" id="IPR029030">
    <property type="entry name" value="Caspase-like_dom_sf"/>
</dbReference>
<dbReference type="InterPro" id="IPR000719">
    <property type="entry name" value="Prot_kinase_dom"/>
</dbReference>
<dbReference type="SUPFAM" id="SSF56112">
    <property type="entry name" value="Protein kinase-like (PK-like)"/>
    <property type="match status" value="1"/>
</dbReference>
<organism evidence="3 4">
    <name type="scientific">Triangularia verruculosa</name>
    <dbReference type="NCBI Taxonomy" id="2587418"/>
    <lineage>
        <taxon>Eukaryota</taxon>
        <taxon>Fungi</taxon>
        <taxon>Dikarya</taxon>
        <taxon>Ascomycota</taxon>
        <taxon>Pezizomycotina</taxon>
        <taxon>Sordariomycetes</taxon>
        <taxon>Sordariomycetidae</taxon>
        <taxon>Sordariales</taxon>
        <taxon>Podosporaceae</taxon>
        <taxon>Triangularia</taxon>
    </lineage>
</organism>
<dbReference type="PROSITE" id="PS50011">
    <property type="entry name" value="PROTEIN_KINASE_DOM"/>
    <property type="match status" value="1"/>
</dbReference>
<dbReference type="PANTHER" id="PTHR37542:SF3">
    <property type="entry name" value="PRION-INHIBITION AND PROPAGATION HELO DOMAIN-CONTAINING PROTEIN"/>
    <property type="match status" value="1"/>
</dbReference>
<sequence>MEPNSHHVQVQQSKQLLTTKLTQYRPRRIQRYKSVNVLILLWEDLEPEDAIISAQASDIKALFSEQFNYAIHTYEIPSQDSQSRLNLFVAQFVHCYGREDNLIIVYYGGHGYQPSKDDKSTYLWAATAKGGSPTVDWSLIQPQFMGAGCDVALFLDCCHAGQAARGQSPYSIELLAATVHDSWTPKGNRNWSSFTAVLIEQLGRMLDEDSRVSIFNLHRQMVRLTGDKKPLVKQPLYVCLSAASAPGTIQLSRLTAASPQDHNSSVGTTCGPGSYSDETSLQVLSLRLRLFKPLDLENAQSLLKWATRDSPSMLQDVEVVEHVIDQAKAASNLGQNLIRSDDGDDGRDNTKSGSLLPFLSQEGKARALQLLADLKESMRAPATTSSIGDLEAMQLISNLKERSNALVSFIDDCVASLNLETLGTWRHRLNRDTNKDLRDKITMRLTLLQENLASKESDLAIRVQFDDKPAPKQHLRLGKRQGTPVLVEYIYYDASDPLSSSRIREQVARISALQGEPKSVDFCCHHSIGFVHEDLHGPRFGIVYALPSIGGGSDDARQLSPPTQLSKVIGGKAKLVPLEVRYKLAEALCGALLSLHSVGWFHKAIRSDNVVLYTLNGIQDSEAKKTEERPCYDFSKPYLINFDCSRPEHAETYATVDFDSASNIYRHPERWGRSMRYERHHDLYSLGLLLLEIGSWKLLPSMDSEQKDFRTVSDPEKLRGFLLNKICVKLRHVTGSQFAEAVGFCLSRDRDRKREESWKFQEEGVRTLRIVSLGKVLTAQSRAISGMALSGSGGLSATKSSSPKLSRKQALSARTRGLFPSTQWARLCRWAACASGRHIN</sequence>
<protein>
    <recommendedName>
        <fullName evidence="2">Protein kinase domain-containing protein</fullName>
    </recommendedName>
</protein>
<feature type="domain" description="Protein kinase" evidence="2">
    <location>
        <begin position="446"/>
        <end position="765"/>
    </location>
</feature>
<comment type="caution">
    <text evidence="3">The sequence shown here is derived from an EMBL/GenBank/DDBJ whole genome shotgun (WGS) entry which is preliminary data.</text>
</comment>
<dbReference type="AlphaFoldDB" id="A0AAN6XH35"/>
<dbReference type="Gene3D" id="3.40.50.1460">
    <property type="match status" value="1"/>
</dbReference>
<evidence type="ECO:0000313" key="4">
    <source>
        <dbReference type="Proteomes" id="UP001303160"/>
    </source>
</evidence>
<keyword evidence="4" id="KW-1185">Reference proteome</keyword>
<dbReference type="InterPro" id="IPR011009">
    <property type="entry name" value="Kinase-like_dom_sf"/>
</dbReference>
<evidence type="ECO:0000256" key="1">
    <source>
        <dbReference type="SAM" id="MobiDB-lite"/>
    </source>
</evidence>
<evidence type="ECO:0000259" key="2">
    <source>
        <dbReference type="PROSITE" id="PS50011"/>
    </source>
</evidence>
<evidence type="ECO:0000313" key="3">
    <source>
        <dbReference type="EMBL" id="KAK4199235.1"/>
    </source>
</evidence>
<reference evidence="3" key="2">
    <citation type="submission" date="2023-05" db="EMBL/GenBank/DDBJ databases">
        <authorList>
            <consortium name="Lawrence Berkeley National Laboratory"/>
            <person name="Steindorff A."/>
            <person name="Hensen N."/>
            <person name="Bonometti L."/>
            <person name="Westerberg I."/>
            <person name="Brannstrom I.O."/>
            <person name="Guillou S."/>
            <person name="Cros-Aarteil S."/>
            <person name="Calhoun S."/>
            <person name="Haridas S."/>
            <person name="Kuo A."/>
            <person name="Mondo S."/>
            <person name="Pangilinan J."/>
            <person name="Riley R."/>
            <person name="Labutti K."/>
            <person name="Andreopoulos B."/>
            <person name="Lipzen A."/>
            <person name="Chen C."/>
            <person name="Yanf M."/>
            <person name="Daum C."/>
            <person name="Ng V."/>
            <person name="Clum A."/>
            <person name="Ohm R."/>
            <person name="Martin F."/>
            <person name="Silar P."/>
            <person name="Natvig D."/>
            <person name="Lalanne C."/>
            <person name="Gautier V."/>
            <person name="Ament-Velasquez S.L."/>
            <person name="Kruys A."/>
            <person name="Hutchinson M.I."/>
            <person name="Powell A.J."/>
            <person name="Barry K."/>
            <person name="Miller A.N."/>
            <person name="Grigoriev I.V."/>
            <person name="Debuchy R."/>
            <person name="Gladieux P."/>
            <person name="Thoren M.H."/>
            <person name="Johannesson H."/>
        </authorList>
    </citation>
    <scope>NUCLEOTIDE SEQUENCE</scope>
    <source>
        <strain evidence="3">CBS 315.58</strain>
    </source>
</reference>
<dbReference type="GO" id="GO:0005524">
    <property type="term" value="F:ATP binding"/>
    <property type="evidence" value="ECO:0007669"/>
    <property type="project" value="InterPro"/>
</dbReference>
<proteinExistence type="predicted"/>
<feature type="region of interest" description="Disordered" evidence="1">
    <location>
        <begin position="335"/>
        <end position="355"/>
    </location>
</feature>
<dbReference type="Gene3D" id="1.10.510.10">
    <property type="entry name" value="Transferase(Phosphotransferase) domain 1"/>
    <property type="match status" value="1"/>
</dbReference>
<reference evidence="3" key="1">
    <citation type="journal article" date="2023" name="Mol. Phylogenet. Evol.">
        <title>Genome-scale phylogeny and comparative genomics of the fungal order Sordariales.</title>
        <authorList>
            <person name="Hensen N."/>
            <person name="Bonometti L."/>
            <person name="Westerberg I."/>
            <person name="Brannstrom I.O."/>
            <person name="Guillou S."/>
            <person name="Cros-Aarteil S."/>
            <person name="Calhoun S."/>
            <person name="Haridas S."/>
            <person name="Kuo A."/>
            <person name="Mondo S."/>
            <person name="Pangilinan J."/>
            <person name="Riley R."/>
            <person name="LaButti K."/>
            <person name="Andreopoulos B."/>
            <person name="Lipzen A."/>
            <person name="Chen C."/>
            <person name="Yan M."/>
            <person name="Daum C."/>
            <person name="Ng V."/>
            <person name="Clum A."/>
            <person name="Steindorff A."/>
            <person name="Ohm R.A."/>
            <person name="Martin F."/>
            <person name="Silar P."/>
            <person name="Natvig D.O."/>
            <person name="Lalanne C."/>
            <person name="Gautier V."/>
            <person name="Ament-Velasquez S.L."/>
            <person name="Kruys A."/>
            <person name="Hutchinson M.I."/>
            <person name="Powell A.J."/>
            <person name="Barry K."/>
            <person name="Miller A.N."/>
            <person name="Grigoriev I.V."/>
            <person name="Debuchy R."/>
            <person name="Gladieux P."/>
            <person name="Hiltunen Thoren M."/>
            <person name="Johannesson H."/>
        </authorList>
    </citation>
    <scope>NUCLEOTIDE SEQUENCE</scope>
    <source>
        <strain evidence="3">CBS 315.58</strain>
    </source>
</reference>
<dbReference type="SUPFAM" id="SSF52129">
    <property type="entry name" value="Caspase-like"/>
    <property type="match status" value="1"/>
</dbReference>